<sequence length="85" mass="9763">MTRYRMILSLLLAGMGTVATAQNINLPIIQTKYTADPAPYVHNDTVYLYTTHDEDGAEGFLMKDWLLYTSTDMVNWTRPRCRGFI</sequence>
<organism evidence="1">
    <name type="scientific">human gut metagenome</name>
    <dbReference type="NCBI Taxonomy" id="408170"/>
    <lineage>
        <taxon>unclassified sequences</taxon>
        <taxon>metagenomes</taxon>
        <taxon>organismal metagenomes</taxon>
    </lineage>
</organism>
<feature type="non-terminal residue" evidence="1">
    <location>
        <position position="85"/>
    </location>
</feature>
<dbReference type="EMBL" id="AJWZ01007476">
    <property type="protein sequence ID" value="EKC56803.1"/>
    <property type="molecule type" value="Genomic_DNA"/>
</dbReference>
<dbReference type="AlphaFoldDB" id="K1SGR8"/>
<proteinExistence type="predicted"/>
<evidence type="ECO:0000313" key="1">
    <source>
        <dbReference type="EMBL" id="EKC56803.1"/>
    </source>
</evidence>
<reference evidence="1" key="1">
    <citation type="journal article" date="2013" name="Environ. Microbiol.">
        <title>Microbiota from the distal guts of lean and obese adolescents exhibit partial functional redundancy besides clear differences in community structure.</title>
        <authorList>
            <person name="Ferrer M."/>
            <person name="Ruiz A."/>
            <person name="Lanza F."/>
            <person name="Haange S.B."/>
            <person name="Oberbach A."/>
            <person name="Till H."/>
            <person name="Bargiela R."/>
            <person name="Campoy C."/>
            <person name="Segura M.T."/>
            <person name="Richter M."/>
            <person name="von Bergen M."/>
            <person name="Seifert J."/>
            <person name="Suarez A."/>
        </authorList>
    </citation>
    <scope>NUCLEOTIDE SEQUENCE</scope>
</reference>
<dbReference type="SUPFAM" id="SSF75005">
    <property type="entry name" value="Arabinanase/levansucrase/invertase"/>
    <property type="match status" value="1"/>
</dbReference>
<gene>
    <name evidence="1" type="ORF">OBE_10877</name>
</gene>
<comment type="caution">
    <text evidence="1">The sequence shown here is derived from an EMBL/GenBank/DDBJ whole genome shotgun (WGS) entry which is preliminary data.</text>
</comment>
<dbReference type="InterPro" id="IPR023296">
    <property type="entry name" value="Glyco_hydro_beta-prop_sf"/>
</dbReference>
<protein>
    <submittedName>
        <fullName evidence="1">Family 6:Glycoside hydrolase</fullName>
    </submittedName>
</protein>
<accession>K1SGR8</accession>
<dbReference type="Gene3D" id="2.115.10.20">
    <property type="entry name" value="Glycosyl hydrolase domain, family 43"/>
    <property type="match status" value="1"/>
</dbReference>
<name>K1SGR8_9ZZZZ</name>
<dbReference type="GO" id="GO:0016787">
    <property type="term" value="F:hydrolase activity"/>
    <property type="evidence" value="ECO:0007669"/>
    <property type="project" value="UniProtKB-KW"/>
</dbReference>
<keyword evidence="1" id="KW-0378">Hydrolase</keyword>